<dbReference type="InterPro" id="IPR006186">
    <property type="entry name" value="Ser/Thr-sp_prot-phosphatase"/>
</dbReference>
<gene>
    <name evidence="2" type="ORF">CD30_15075</name>
</gene>
<evidence type="ECO:0000313" key="2">
    <source>
        <dbReference type="EMBL" id="KGR89822.1"/>
    </source>
</evidence>
<dbReference type="PANTHER" id="PTHR42850">
    <property type="entry name" value="METALLOPHOSPHOESTERASE"/>
    <property type="match status" value="1"/>
</dbReference>
<dbReference type="PANTHER" id="PTHR42850:SF7">
    <property type="entry name" value="BIS(5'-NUCLEOSYL)-TETRAPHOSPHATASE PRPE [ASYMMETRICAL]"/>
    <property type="match status" value="1"/>
</dbReference>
<accession>A0A0A3JS62</accession>
<proteinExistence type="predicted"/>
<comment type="caution">
    <text evidence="2">The sequence shown here is derived from an EMBL/GenBank/DDBJ whole genome shotgun (WGS) entry which is preliminary data.</text>
</comment>
<dbReference type="eggNOG" id="COG0639">
    <property type="taxonomic scope" value="Bacteria"/>
</dbReference>
<dbReference type="InterPro" id="IPR050126">
    <property type="entry name" value="Ap4A_hydrolase"/>
</dbReference>
<dbReference type="GO" id="GO:0005737">
    <property type="term" value="C:cytoplasm"/>
    <property type="evidence" value="ECO:0007669"/>
    <property type="project" value="TreeGrafter"/>
</dbReference>
<dbReference type="Proteomes" id="UP000030595">
    <property type="component" value="Unassembled WGS sequence"/>
</dbReference>
<dbReference type="Pfam" id="PF00149">
    <property type="entry name" value="Metallophos"/>
    <property type="match status" value="1"/>
</dbReference>
<dbReference type="SUPFAM" id="SSF56300">
    <property type="entry name" value="Metallo-dependent phosphatases"/>
    <property type="match status" value="1"/>
</dbReference>
<name>A0A0A3JS62_9BACL</name>
<sequence length="262" mass="30203">MRIDIGNGIDIIGDIHACFEEFMELLKKLGYKENQNGLYIHPDGRKFVSLGDVMSRGPESIKCMLFFLDHVEAGLSYMIDSNHGWKIARWLDGRNVELRHGDELVEKEFYEFEKKNGVQKTKDIKERLKNLLMNAPSHYIFTHKAVDKVVCAHAGIRDDFIGKENKRIKDFCRYGDVAGMDEKGKPIRKDWFLQHQGDLCIVWGHDPKPEPLIVNNSINIDQGLVFGGKLTAYRYPENTFEFVHAIKNYSGKVEDNPLNKKD</sequence>
<dbReference type="InterPro" id="IPR041780">
    <property type="entry name" value="MPP_PrpE-like"/>
</dbReference>
<organism evidence="2 3">
    <name type="scientific">Ureibacillus massiliensis 4400831 = CIP 108448 = CCUG 49529</name>
    <dbReference type="NCBI Taxonomy" id="1211035"/>
    <lineage>
        <taxon>Bacteria</taxon>
        <taxon>Bacillati</taxon>
        <taxon>Bacillota</taxon>
        <taxon>Bacilli</taxon>
        <taxon>Bacillales</taxon>
        <taxon>Caryophanaceae</taxon>
        <taxon>Ureibacillus</taxon>
    </lineage>
</organism>
<evidence type="ECO:0000313" key="3">
    <source>
        <dbReference type="Proteomes" id="UP000030595"/>
    </source>
</evidence>
<dbReference type="Gene3D" id="3.60.21.10">
    <property type="match status" value="1"/>
</dbReference>
<dbReference type="PRINTS" id="PR00114">
    <property type="entry name" value="STPHPHTASE"/>
</dbReference>
<dbReference type="RefSeq" id="WP_036178286.1">
    <property type="nucleotide sequence ID" value="NZ_AVCZ01000033.1"/>
</dbReference>
<protein>
    <submittedName>
        <fullName evidence="2">Biotin transporter BioY</fullName>
    </submittedName>
</protein>
<reference evidence="2 3" key="1">
    <citation type="submission" date="2014-02" db="EMBL/GenBank/DDBJ databases">
        <title>Draft genome sequence of Lysinibacillus massiliensis CCUG 49529.</title>
        <authorList>
            <person name="Zhang F."/>
            <person name="Wang G."/>
            <person name="Zhang L."/>
        </authorList>
    </citation>
    <scope>NUCLEOTIDE SEQUENCE [LARGE SCALE GENOMIC DNA]</scope>
    <source>
        <strain evidence="2 3">CCUG 49529</strain>
    </source>
</reference>
<dbReference type="CDD" id="cd07423">
    <property type="entry name" value="MPP_Prp_like"/>
    <property type="match status" value="1"/>
</dbReference>
<keyword evidence="3" id="KW-1185">Reference proteome</keyword>
<feature type="domain" description="Calcineurin-like phosphoesterase" evidence="1">
    <location>
        <begin position="9"/>
        <end position="209"/>
    </location>
</feature>
<dbReference type="InterPro" id="IPR029052">
    <property type="entry name" value="Metallo-depent_PP-like"/>
</dbReference>
<dbReference type="AlphaFoldDB" id="A0A0A3JS62"/>
<dbReference type="OrthoDB" id="9807890at2"/>
<dbReference type="EMBL" id="JPVQ01000033">
    <property type="protein sequence ID" value="KGR89822.1"/>
    <property type="molecule type" value="Genomic_DNA"/>
</dbReference>
<evidence type="ECO:0000259" key="1">
    <source>
        <dbReference type="Pfam" id="PF00149"/>
    </source>
</evidence>
<dbReference type="GO" id="GO:0016791">
    <property type="term" value="F:phosphatase activity"/>
    <property type="evidence" value="ECO:0007669"/>
    <property type="project" value="TreeGrafter"/>
</dbReference>
<dbReference type="InterPro" id="IPR004843">
    <property type="entry name" value="Calcineurin-like_PHP"/>
</dbReference>